<dbReference type="CDD" id="cd00405">
    <property type="entry name" value="PRAI"/>
    <property type="match status" value="1"/>
</dbReference>
<dbReference type="EC" id="4.1.1.48" evidence="15"/>
<evidence type="ECO:0000256" key="6">
    <source>
        <dbReference type="ARBA" id="ARBA00009847"/>
    </source>
</evidence>
<evidence type="ECO:0000256" key="7">
    <source>
        <dbReference type="ARBA" id="ARBA00022605"/>
    </source>
</evidence>
<protein>
    <recommendedName>
        <fullName evidence="15 16">Multifunctional fusion protein</fullName>
    </recommendedName>
    <domain>
        <recommendedName>
            <fullName evidence="15">Indole-3-glycerol phosphate synthase</fullName>
            <shortName evidence="15">IGPS</shortName>
            <ecNumber evidence="15">4.1.1.48</ecNumber>
        </recommendedName>
    </domain>
    <domain>
        <recommendedName>
            <fullName evidence="16">N-(5'-phosphoribosyl)anthranilate isomerase</fullName>
            <shortName evidence="16">PRAI</shortName>
            <ecNumber evidence="16">5.3.1.24</ecNumber>
        </recommendedName>
    </domain>
</protein>
<dbReference type="GO" id="GO:0004640">
    <property type="term" value="F:phosphoribosylanthranilate isomerase activity"/>
    <property type="evidence" value="ECO:0007669"/>
    <property type="project" value="UniProtKB-UniRule"/>
</dbReference>
<evidence type="ECO:0000256" key="10">
    <source>
        <dbReference type="ARBA" id="ARBA00023141"/>
    </source>
</evidence>
<keyword evidence="9 15" id="KW-0822">Tryptophan biosynthesis</keyword>
<dbReference type="Pfam" id="PF00218">
    <property type="entry name" value="IGPS"/>
    <property type="match status" value="1"/>
</dbReference>
<accession>A0A432X1W8</accession>
<dbReference type="AlphaFoldDB" id="A0A432X1W8"/>
<evidence type="ECO:0000313" key="20">
    <source>
        <dbReference type="Proteomes" id="UP000286976"/>
    </source>
</evidence>
<sequence>MSDVLQRIVTQRKVRLAEMQQHYPERDITTTAAQHTLQRRPRSLKKHLQAQQPGFILECKKASPSKGLIRDPFDPVAIARTYEPYAAAISVLTEPDFFQGSFSYLQAVRQQVRVPVLCKDFIFSRYQVALARYFDADAILLMLSILDDAQYLALRDYAEQLQLEVLTEVANTAEMERAVRLKAPIIGINHRDLTDLSVDLTRTERLAPLAPAGTLIVAESGIYQHQHVRDLAPHCHGFLVGSSLTAEADIDQACRRLIYGEHKVCGLTQPDQALVAAASGAVYGGLIFAKRSPRCLTENTAKQVIESAPHLHYVGVFSANDTDTHEQAIAHYLHLQAQLGLAAIQLHDYHPDSPDTARLLQLLRAQLPAECQLWLALQVTGPLTALPTLPVERFVLDHGQGGTGRAFNWGYLTTSLLEQQGHRILLAGGLGPDNVAQAASLGCAGLDFNSCLEAAPGVKDPHRIHTTFQNLRNTLSYVQDTVFKDISL</sequence>
<comment type="pathway">
    <text evidence="4 15">Amino-acid biosynthesis; L-tryptophan biosynthesis; L-tryptophan from chorismate: step 4/5.</text>
</comment>
<evidence type="ECO:0000256" key="8">
    <source>
        <dbReference type="ARBA" id="ARBA00022793"/>
    </source>
</evidence>
<evidence type="ECO:0000259" key="17">
    <source>
        <dbReference type="Pfam" id="PF00218"/>
    </source>
</evidence>
<dbReference type="FunFam" id="3.20.20.70:FF:000024">
    <property type="entry name" value="Indole-3-glycerol phosphate synthase"/>
    <property type="match status" value="1"/>
</dbReference>
<dbReference type="InterPro" id="IPR013798">
    <property type="entry name" value="Indole-3-glycerol_P_synth_dom"/>
</dbReference>
<keyword evidence="20" id="KW-1185">Reference proteome</keyword>
<evidence type="ECO:0000256" key="14">
    <source>
        <dbReference type="ARBA" id="ARBA00025592"/>
    </source>
</evidence>
<comment type="similarity">
    <text evidence="6">In the C-terminal section; belongs to the TrpF family.</text>
</comment>
<comment type="catalytic activity">
    <reaction evidence="1 16">
        <text>N-(5-phospho-beta-D-ribosyl)anthranilate = 1-(2-carboxyphenylamino)-1-deoxy-D-ribulose 5-phosphate</text>
        <dbReference type="Rhea" id="RHEA:21540"/>
        <dbReference type="ChEBI" id="CHEBI:18277"/>
        <dbReference type="ChEBI" id="CHEBI:58613"/>
        <dbReference type="EC" id="5.3.1.24"/>
    </reaction>
</comment>
<evidence type="ECO:0000256" key="2">
    <source>
        <dbReference type="ARBA" id="ARBA00001633"/>
    </source>
</evidence>
<dbReference type="GO" id="GO:0000162">
    <property type="term" value="P:L-tryptophan biosynthetic process"/>
    <property type="evidence" value="ECO:0007669"/>
    <property type="project" value="UniProtKB-UniRule"/>
</dbReference>
<organism evidence="19 20">
    <name type="scientific">Aliidiomarina taiwanensis</name>
    <dbReference type="NCBI Taxonomy" id="946228"/>
    <lineage>
        <taxon>Bacteria</taxon>
        <taxon>Pseudomonadati</taxon>
        <taxon>Pseudomonadota</taxon>
        <taxon>Gammaproteobacteria</taxon>
        <taxon>Alteromonadales</taxon>
        <taxon>Idiomarinaceae</taxon>
        <taxon>Aliidiomarina</taxon>
    </lineage>
</organism>
<dbReference type="PANTHER" id="PTHR22854">
    <property type="entry name" value="TRYPTOPHAN BIOSYNTHESIS PROTEIN"/>
    <property type="match status" value="1"/>
</dbReference>
<keyword evidence="11 16" id="KW-0413">Isomerase</keyword>
<evidence type="ECO:0000256" key="16">
    <source>
        <dbReference type="HAMAP-Rule" id="MF_00135"/>
    </source>
</evidence>
<dbReference type="OrthoDB" id="9804217at2"/>
<evidence type="ECO:0000256" key="5">
    <source>
        <dbReference type="ARBA" id="ARBA00007902"/>
    </source>
</evidence>
<gene>
    <name evidence="15" type="primary">trpC</name>
    <name evidence="16" type="synonym">trpF</name>
    <name evidence="19" type="ORF">CWE15_07240</name>
</gene>
<comment type="function">
    <text evidence="14">Bifunctional enzyme that catalyzes two sequential steps of tryptophan biosynthetic pathway. The first reaction is catalyzed by the isomerase, coded by the TrpF domain; the second reaction is catalyzed by the synthase, coded by the TrpC domain.</text>
</comment>
<comment type="catalytic activity">
    <reaction evidence="2 15">
        <text>1-(2-carboxyphenylamino)-1-deoxy-D-ribulose 5-phosphate + H(+) = (1S,2R)-1-C-(indol-3-yl)glycerol 3-phosphate + CO2 + H2O</text>
        <dbReference type="Rhea" id="RHEA:23476"/>
        <dbReference type="ChEBI" id="CHEBI:15377"/>
        <dbReference type="ChEBI" id="CHEBI:15378"/>
        <dbReference type="ChEBI" id="CHEBI:16526"/>
        <dbReference type="ChEBI" id="CHEBI:58613"/>
        <dbReference type="ChEBI" id="CHEBI:58866"/>
        <dbReference type="EC" id="4.1.1.48"/>
    </reaction>
</comment>
<dbReference type="Pfam" id="PF00697">
    <property type="entry name" value="PRAI"/>
    <property type="match status" value="1"/>
</dbReference>
<comment type="similarity">
    <text evidence="16">Belongs to the TrpF family.</text>
</comment>
<dbReference type="Proteomes" id="UP000286976">
    <property type="component" value="Unassembled WGS sequence"/>
</dbReference>
<evidence type="ECO:0000256" key="3">
    <source>
        <dbReference type="ARBA" id="ARBA00004664"/>
    </source>
</evidence>
<evidence type="ECO:0000256" key="1">
    <source>
        <dbReference type="ARBA" id="ARBA00001164"/>
    </source>
</evidence>
<dbReference type="Gene3D" id="3.20.20.70">
    <property type="entry name" value="Aldolase class I"/>
    <property type="match status" value="2"/>
</dbReference>
<comment type="pathway">
    <text evidence="3 16">Amino-acid biosynthesis; L-tryptophan biosynthesis; L-tryptophan from chorismate: step 3/5.</text>
</comment>
<dbReference type="InterPro" id="IPR011060">
    <property type="entry name" value="RibuloseP-bd_barrel"/>
</dbReference>
<dbReference type="SUPFAM" id="SSF51366">
    <property type="entry name" value="Ribulose-phoshate binding barrel"/>
    <property type="match status" value="2"/>
</dbReference>
<evidence type="ECO:0000256" key="11">
    <source>
        <dbReference type="ARBA" id="ARBA00023235"/>
    </source>
</evidence>
<comment type="similarity">
    <text evidence="15">Belongs to the TrpC family.</text>
</comment>
<dbReference type="HAMAP" id="MF_00135">
    <property type="entry name" value="PRAI"/>
    <property type="match status" value="1"/>
</dbReference>
<keyword evidence="8 15" id="KW-0210">Decarboxylase</keyword>
<name>A0A432X1W8_9GAMM</name>
<dbReference type="UniPathway" id="UPA00035">
    <property type="reaction ID" value="UER00042"/>
</dbReference>
<keyword evidence="13" id="KW-0511">Multifunctional enzyme</keyword>
<dbReference type="NCBIfam" id="NF006945">
    <property type="entry name" value="PRK09427.1"/>
    <property type="match status" value="1"/>
</dbReference>
<dbReference type="EC" id="5.3.1.24" evidence="16"/>
<feature type="domain" description="Indole-3-glycerol phosphate synthase" evidence="17">
    <location>
        <begin position="5"/>
        <end position="257"/>
    </location>
</feature>
<keyword evidence="12 15" id="KW-0456">Lyase</keyword>
<dbReference type="GO" id="GO:0004425">
    <property type="term" value="F:indole-3-glycerol-phosphate synthase activity"/>
    <property type="evidence" value="ECO:0007669"/>
    <property type="project" value="UniProtKB-UniRule"/>
</dbReference>
<evidence type="ECO:0000256" key="15">
    <source>
        <dbReference type="HAMAP-Rule" id="MF_00134"/>
    </source>
</evidence>
<evidence type="ECO:0000256" key="4">
    <source>
        <dbReference type="ARBA" id="ARBA00004696"/>
    </source>
</evidence>
<evidence type="ECO:0000313" key="19">
    <source>
        <dbReference type="EMBL" id="RUO40539.1"/>
    </source>
</evidence>
<comment type="similarity">
    <text evidence="5">In the N-terminal section; belongs to the TrpC family.</text>
</comment>
<dbReference type="HAMAP" id="MF_00134_B">
    <property type="entry name" value="IGPS_B"/>
    <property type="match status" value="1"/>
</dbReference>
<dbReference type="InterPro" id="IPR001240">
    <property type="entry name" value="PRAI_dom"/>
</dbReference>
<dbReference type="PANTHER" id="PTHR22854:SF2">
    <property type="entry name" value="INDOLE-3-GLYCEROL-PHOSPHATE SYNTHASE"/>
    <property type="match status" value="1"/>
</dbReference>
<dbReference type="EMBL" id="PIPQ01000003">
    <property type="protein sequence ID" value="RUO40539.1"/>
    <property type="molecule type" value="Genomic_DNA"/>
</dbReference>
<evidence type="ECO:0000259" key="18">
    <source>
        <dbReference type="Pfam" id="PF00697"/>
    </source>
</evidence>
<comment type="caution">
    <text evidence="19">The sequence shown here is derived from an EMBL/GenBank/DDBJ whole genome shotgun (WGS) entry which is preliminary data.</text>
</comment>
<feature type="domain" description="N-(5'phosphoribosyl) anthranilate isomerase (PRAI)" evidence="18">
    <location>
        <begin position="263"/>
        <end position="470"/>
    </location>
</feature>
<dbReference type="InterPro" id="IPR045186">
    <property type="entry name" value="Indole-3-glycerol_P_synth"/>
</dbReference>
<dbReference type="RefSeq" id="WP_126757415.1">
    <property type="nucleotide sequence ID" value="NZ_PIPQ01000003.1"/>
</dbReference>
<reference evidence="19 20" key="1">
    <citation type="journal article" date="2011" name="Front. Microbiol.">
        <title>Genomic signatures of strain selection and enhancement in Bacillus atrophaeus var. globigii, a historical biowarfare simulant.</title>
        <authorList>
            <person name="Gibbons H.S."/>
            <person name="Broomall S.M."/>
            <person name="McNew L.A."/>
            <person name="Daligault H."/>
            <person name="Chapman C."/>
            <person name="Bruce D."/>
            <person name="Karavis M."/>
            <person name="Krepps M."/>
            <person name="McGregor P.A."/>
            <person name="Hong C."/>
            <person name="Park K.H."/>
            <person name="Akmal A."/>
            <person name="Feldman A."/>
            <person name="Lin J.S."/>
            <person name="Chang W.E."/>
            <person name="Higgs B.W."/>
            <person name="Demirev P."/>
            <person name="Lindquist J."/>
            <person name="Liem A."/>
            <person name="Fochler E."/>
            <person name="Read T.D."/>
            <person name="Tapia R."/>
            <person name="Johnson S."/>
            <person name="Bishop-Lilly K.A."/>
            <person name="Detter C."/>
            <person name="Han C."/>
            <person name="Sozhamannan S."/>
            <person name="Rosenzweig C.N."/>
            <person name="Skowronski E.W."/>
        </authorList>
    </citation>
    <scope>NUCLEOTIDE SEQUENCE [LARGE SCALE GENOMIC DNA]</scope>
    <source>
        <strain evidence="19 20">AIT1</strain>
    </source>
</reference>
<evidence type="ECO:0000256" key="13">
    <source>
        <dbReference type="ARBA" id="ARBA00023268"/>
    </source>
</evidence>
<dbReference type="CDD" id="cd00331">
    <property type="entry name" value="IGPS"/>
    <property type="match status" value="1"/>
</dbReference>
<dbReference type="InterPro" id="IPR013785">
    <property type="entry name" value="Aldolase_TIM"/>
</dbReference>
<keyword evidence="10 15" id="KW-0057">Aromatic amino acid biosynthesis</keyword>
<keyword evidence="7 15" id="KW-0028">Amino-acid biosynthesis</keyword>
<evidence type="ECO:0000256" key="12">
    <source>
        <dbReference type="ARBA" id="ARBA00023239"/>
    </source>
</evidence>
<proteinExistence type="inferred from homology"/>
<dbReference type="PROSITE" id="PS00614">
    <property type="entry name" value="IGPS"/>
    <property type="match status" value="1"/>
</dbReference>
<dbReference type="InterPro" id="IPR001468">
    <property type="entry name" value="Indole-3-GlycerolPSynthase_CS"/>
</dbReference>
<evidence type="ECO:0000256" key="9">
    <source>
        <dbReference type="ARBA" id="ARBA00022822"/>
    </source>
</evidence>